<sequence>MLAVLRSVNEEGADYLCNIPFEQWTQAYDGGLQYSHMTSNLAECINSVLKGMHHLPTTTVVRESYFRLATLFSKRAASYKGQMQGGHVWCAKVLQEIKKAKARANTMDIVCHDHDNLWFLVTEFDRPNQGIIGKQYHVHLRNKTCDCGVFGALRYLCAHVIAACQNLRLDPTTYVDQVYKIEYMYNVWRHVFPLIRDERDLVMGVGRMTHLDKIMNAEVFASPMVEVFESHKAIGNGKKKSFPTEHRTIPHATVAY</sequence>
<dbReference type="Proteomes" id="UP001358586">
    <property type="component" value="Chromosome 8"/>
</dbReference>
<evidence type="ECO:0000256" key="2">
    <source>
        <dbReference type="ARBA" id="ARBA00022771"/>
    </source>
</evidence>
<name>A0ABR0P3T9_GOSAR</name>
<evidence type="ECO:0000313" key="7">
    <source>
        <dbReference type="Proteomes" id="UP001358586"/>
    </source>
</evidence>
<dbReference type="EMBL" id="JARKNE010000008">
    <property type="protein sequence ID" value="KAK5813187.1"/>
    <property type="molecule type" value="Genomic_DNA"/>
</dbReference>
<keyword evidence="1" id="KW-0479">Metal-binding</keyword>
<dbReference type="PROSITE" id="PS50966">
    <property type="entry name" value="ZF_SWIM"/>
    <property type="match status" value="1"/>
</dbReference>
<feature type="domain" description="SWIM-type" evidence="5">
    <location>
        <begin position="136"/>
        <end position="168"/>
    </location>
</feature>
<dbReference type="InterPro" id="IPR006564">
    <property type="entry name" value="Znf_PMZ"/>
</dbReference>
<keyword evidence="7" id="KW-1185">Reference proteome</keyword>
<protein>
    <recommendedName>
        <fullName evidence="5">SWIM-type domain-containing protein</fullName>
    </recommendedName>
</protein>
<dbReference type="InterPro" id="IPR007527">
    <property type="entry name" value="Znf_SWIM"/>
</dbReference>
<proteinExistence type="predicted"/>
<evidence type="ECO:0000256" key="4">
    <source>
        <dbReference type="PROSITE-ProRule" id="PRU00325"/>
    </source>
</evidence>
<organism evidence="6 7">
    <name type="scientific">Gossypium arboreum</name>
    <name type="common">Tree cotton</name>
    <name type="synonym">Gossypium nanking</name>
    <dbReference type="NCBI Taxonomy" id="29729"/>
    <lineage>
        <taxon>Eukaryota</taxon>
        <taxon>Viridiplantae</taxon>
        <taxon>Streptophyta</taxon>
        <taxon>Embryophyta</taxon>
        <taxon>Tracheophyta</taxon>
        <taxon>Spermatophyta</taxon>
        <taxon>Magnoliopsida</taxon>
        <taxon>eudicotyledons</taxon>
        <taxon>Gunneridae</taxon>
        <taxon>Pentapetalae</taxon>
        <taxon>rosids</taxon>
        <taxon>malvids</taxon>
        <taxon>Malvales</taxon>
        <taxon>Malvaceae</taxon>
        <taxon>Malvoideae</taxon>
        <taxon>Gossypium</taxon>
    </lineage>
</organism>
<keyword evidence="2 4" id="KW-0863">Zinc-finger</keyword>
<evidence type="ECO:0000256" key="3">
    <source>
        <dbReference type="ARBA" id="ARBA00022833"/>
    </source>
</evidence>
<dbReference type="Pfam" id="PF04434">
    <property type="entry name" value="SWIM"/>
    <property type="match status" value="1"/>
</dbReference>
<accession>A0ABR0P3T9</accession>
<gene>
    <name evidence="6" type="ORF">PVK06_028635</name>
</gene>
<comment type="caution">
    <text evidence="6">The sequence shown here is derived from an EMBL/GenBank/DDBJ whole genome shotgun (WGS) entry which is preliminary data.</text>
</comment>
<keyword evidence="3" id="KW-0862">Zinc</keyword>
<evidence type="ECO:0000259" key="5">
    <source>
        <dbReference type="PROSITE" id="PS50966"/>
    </source>
</evidence>
<dbReference type="SMART" id="SM00575">
    <property type="entry name" value="ZnF_PMZ"/>
    <property type="match status" value="1"/>
</dbReference>
<reference evidence="6 7" key="1">
    <citation type="submission" date="2023-03" db="EMBL/GenBank/DDBJ databases">
        <title>WGS of Gossypium arboreum.</title>
        <authorList>
            <person name="Yu D."/>
        </authorList>
    </citation>
    <scope>NUCLEOTIDE SEQUENCE [LARGE SCALE GENOMIC DNA]</scope>
    <source>
        <tissue evidence="6">Leaf</tissue>
    </source>
</reference>
<evidence type="ECO:0000313" key="6">
    <source>
        <dbReference type="EMBL" id="KAK5813187.1"/>
    </source>
</evidence>
<evidence type="ECO:0000256" key="1">
    <source>
        <dbReference type="ARBA" id="ARBA00022723"/>
    </source>
</evidence>